<evidence type="ECO:0000259" key="1">
    <source>
        <dbReference type="PROSITE" id="PS51819"/>
    </source>
</evidence>
<evidence type="ECO:0000313" key="2">
    <source>
        <dbReference type="EMBL" id="UOQ59159.1"/>
    </source>
</evidence>
<dbReference type="InterPro" id="IPR037523">
    <property type="entry name" value="VOC_core"/>
</dbReference>
<dbReference type="InterPro" id="IPR004360">
    <property type="entry name" value="Glyas_Fos-R_dOase_dom"/>
</dbReference>
<name>A0ABY4FSK2_9MICO</name>
<dbReference type="EMBL" id="CP095043">
    <property type="protein sequence ID" value="UOQ59159.1"/>
    <property type="molecule type" value="Genomic_DNA"/>
</dbReference>
<protein>
    <submittedName>
        <fullName evidence="2">VOC family protein</fullName>
    </submittedName>
</protein>
<dbReference type="Proteomes" id="UP000831775">
    <property type="component" value="Chromosome"/>
</dbReference>
<dbReference type="Pfam" id="PF00903">
    <property type="entry name" value="Glyoxalase"/>
    <property type="match status" value="1"/>
</dbReference>
<feature type="domain" description="VOC" evidence="1">
    <location>
        <begin position="1"/>
        <end position="127"/>
    </location>
</feature>
<dbReference type="PANTHER" id="PTHR35006">
    <property type="entry name" value="GLYOXALASE FAMILY PROTEIN (AFU_ORTHOLOGUE AFUA_5G14830)"/>
    <property type="match status" value="1"/>
</dbReference>
<dbReference type="Gene3D" id="3.10.180.10">
    <property type="entry name" value="2,3-Dihydroxybiphenyl 1,2-Dioxygenase, domain 1"/>
    <property type="match status" value="1"/>
</dbReference>
<dbReference type="RefSeq" id="WP_244684013.1">
    <property type="nucleotide sequence ID" value="NZ_CP095043.1"/>
</dbReference>
<reference evidence="2 3" key="1">
    <citation type="submission" date="2022-04" db="EMBL/GenBank/DDBJ databases">
        <title>Leucobacter sp. isolated from rhizosphere of onion.</title>
        <authorList>
            <person name="Won M."/>
            <person name="Lee C.-M."/>
            <person name="Woen H.-Y."/>
            <person name="Kwon S.-W."/>
        </authorList>
    </citation>
    <scope>NUCLEOTIDE SEQUENCE [LARGE SCALE GENOMIC DNA]</scope>
    <source>
        <strain evidence="2 3">H25R-14</strain>
    </source>
</reference>
<evidence type="ECO:0000313" key="3">
    <source>
        <dbReference type="Proteomes" id="UP000831775"/>
    </source>
</evidence>
<gene>
    <name evidence="2" type="ORF">MUN76_08830</name>
</gene>
<keyword evidence="3" id="KW-1185">Reference proteome</keyword>
<dbReference type="PROSITE" id="PS51819">
    <property type="entry name" value="VOC"/>
    <property type="match status" value="1"/>
</dbReference>
<dbReference type="InterPro" id="IPR029068">
    <property type="entry name" value="Glyas_Bleomycin-R_OHBP_Dase"/>
</dbReference>
<organism evidence="2 3">
    <name type="scientific">Leucobacter rhizosphaerae</name>
    <dbReference type="NCBI Taxonomy" id="2932245"/>
    <lineage>
        <taxon>Bacteria</taxon>
        <taxon>Bacillati</taxon>
        <taxon>Actinomycetota</taxon>
        <taxon>Actinomycetes</taxon>
        <taxon>Micrococcales</taxon>
        <taxon>Microbacteriaceae</taxon>
        <taxon>Leucobacter</taxon>
    </lineage>
</organism>
<dbReference type="SUPFAM" id="SSF54593">
    <property type="entry name" value="Glyoxalase/Bleomycin resistance protein/Dihydroxybiphenyl dioxygenase"/>
    <property type="match status" value="1"/>
</dbReference>
<proteinExistence type="predicted"/>
<accession>A0ABY4FSK2</accession>
<dbReference type="PANTHER" id="PTHR35006:SF2">
    <property type="entry name" value="GLYOXALASE FAMILY PROTEIN (AFU_ORTHOLOGUE AFUA_5G14830)"/>
    <property type="match status" value="1"/>
</dbReference>
<sequence length="130" mass="14039">MFDHVGIQVTDVSASAVALAAALQPIGLVESQRFETPAGPVVAFADASRPELPYFWLSGGTATDPRHESHLAFQAGSRAEVDAVGAAAAATGLEILHEPRLWPEYHEHYYGVFFRDLDGNNLEAVSHRPE</sequence>